<gene>
    <name evidence="1" type="ORF">APT59_17090</name>
</gene>
<dbReference type="OrthoDB" id="7030350at2"/>
<evidence type="ECO:0000313" key="1">
    <source>
        <dbReference type="EMBL" id="ALZ85829.1"/>
    </source>
</evidence>
<dbReference type="Proteomes" id="UP000064137">
    <property type="component" value="Chromosome"/>
</dbReference>
<protein>
    <submittedName>
        <fullName evidence="1">Beta-ketoadipyl CoA thiolase</fullName>
    </submittedName>
</protein>
<name>A0A0U4WCU2_9PSED</name>
<dbReference type="AlphaFoldDB" id="A0A0U4WCU2"/>
<dbReference type="RefSeq" id="WP_059315947.1">
    <property type="nucleotide sequence ID" value="NZ_CP013987.1"/>
</dbReference>
<dbReference type="EMBL" id="CP013987">
    <property type="protein sequence ID" value="ALZ85829.1"/>
    <property type="molecule type" value="Genomic_DNA"/>
</dbReference>
<reference evidence="1 2" key="1">
    <citation type="submission" date="2016-01" db="EMBL/GenBank/DDBJ databases">
        <title>Annotation of Pseudomonas oryzihabitans USDA-ARS-USMARC-56511.</title>
        <authorList>
            <person name="Harhay G.P."/>
            <person name="Harhay D.M."/>
            <person name="Smith T.P.L."/>
            <person name="Bono J.L."/>
            <person name="Heaton M.P."/>
            <person name="Clawson M.L."/>
            <person name="Chitko-Mckown C.G."/>
            <person name="Capik S.F."/>
            <person name="DeDonder K.D."/>
            <person name="Apley M.D."/>
            <person name="Lubbers B.V."/>
            <person name="White B.J."/>
            <person name="Larson R.L."/>
        </authorList>
    </citation>
    <scope>NUCLEOTIDE SEQUENCE [LARGE SCALE GENOMIC DNA]</scope>
    <source>
        <strain evidence="1 2">USDA-ARS-USMARC-56511</strain>
    </source>
</reference>
<organism evidence="1 2">
    <name type="scientific">Pseudomonas oryzihabitans</name>
    <dbReference type="NCBI Taxonomy" id="47885"/>
    <lineage>
        <taxon>Bacteria</taxon>
        <taxon>Pseudomonadati</taxon>
        <taxon>Pseudomonadota</taxon>
        <taxon>Gammaproteobacteria</taxon>
        <taxon>Pseudomonadales</taxon>
        <taxon>Pseudomonadaceae</taxon>
        <taxon>Pseudomonas</taxon>
    </lineage>
</organism>
<evidence type="ECO:0000313" key="2">
    <source>
        <dbReference type="Proteomes" id="UP000064137"/>
    </source>
</evidence>
<dbReference type="KEGG" id="por:APT59_17090"/>
<proteinExistence type="predicted"/>
<accession>A0A0U4WCU2</accession>
<sequence length="73" mass="8374">MTKDQLRAELERQAQRYQDVYGGEIVTYAAQPKPDRKPWKKRPTVQDEVFASEVRKIADHKAKTAAEATAQDD</sequence>